<name>A0A494Y5G7_9BURK</name>
<comment type="caution">
    <text evidence="1">The sequence shown here is derived from an EMBL/GenBank/DDBJ whole genome shotgun (WGS) entry which is preliminary data.</text>
</comment>
<reference evidence="1 2" key="1">
    <citation type="submission" date="2018-10" db="EMBL/GenBank/DDBJ databases">
        <title>Robbsia sp. DHC34, isolated from soil.</title>
        <authorList>
            <person name="Gao Z.-H."/>
            <person name="Qiu L.-H."/>
        </authorList>
    </citation>
    <scope>NUCLEOTIDE SEQUENCE [LARGE SCALE GENOMIC DNA]</scope>
    <source>
        <strain evidence="1 2">DHC34</strain>
    </source>
</reference>
<gene>
    <name evidence="1" type="ORF">D7S86_08295</name>
</gene>
<evidence type="ECO:0000313" key="2">
    <source>
        <dbReference type="Proteomes" id="UP000270342"/>
    </source>
</evidence>
<dbReference type="EMBL" id="RBZU01000003">
    <property type="protein sequence ID" value="RKP56753.1"/>
    <property type="molecule type" value="Genomic_DNA"/>
</dbReference>
<evidence type="ECO:0000313" key="1">
    <source>
        <dbReference type="EMBL" id="RKP56753.1"/>
    </source>
</evidence>
<dbReference type="AlphaFoldDB" id="A0A494Y5G7"/>
<proteinExistence type="predicted"/>
<organism evidence="1 2">
    <name type="scientific">Pararobbsia silviterrae</name>
    <dbReference type="NCBI Taxonomy" id="1792498"/>
    <lineage>
        <taxon>Bacteria</taxon>
        <taxon>Pseudomonadati</taxon>
        <taxon>Pseudomonadota</taxon>
        <taxon>Betaproteobacteria</taxon>
        <taxon>Burkholderiales</taxon>
        <taxon>Burkholderiaceae</taxon>
        <taxon>Pararobbsia</taxon>
    </lineage>
</organism>
<accession>A0A494Y5G7</accession>
<keyword evidence="2" id="KW-1185">Reference proteome</keyword>
<dbReference type="RefSeq" id="WP_121086052.1">
    <property type="nucleotide sequence ID" value="NZ_RBZU01000003.1"/>
</dbReference>
<dbReference type="Proteomes" id="UP000270342">
    <property type="component" value="Unassembled WGS sequence"/>
</dbReference>
<sequence>MELTLDDLATIDLHRGGHSGPDDGHCLLEVVAMFAGEPFSDNPQCVDPVLRSFGMAWNDGMRSDAERAQLKPYIMRLVGTRKSPELSQKRGWMAMDWLVRVHTAAWLALNPGLAHHADTLKALPPITCVAELKAAQTKLDEAKKDAAAAWAAAWAAARAVAWDAAWAAARAAAWAAARAAAWDAAGDAAGAAAWAAAGAAAWAAARAAAGDAAGAAAWDAAWAAAGAAAWAAAWAKLEPTVLALQTSAHELFSRMIDAA</sequence>
<dbReference type="OrthoDB" id="7264945at2"/>
<protein>
    <submittedName>
        <fullName evidence="1">Uncharacterized protein</fullName>
    </submittedName>
</protein>